<sequence length="188" mass="20507">MRFTTVWLRVRLALRATNPVTFAALLLCGAGLAALAWVLPAREALELERARARRAAALPPPVVVVPLAPESGALENLALFRSALGRQRDVEPGLKTLFALAAKSGLVLRQGEYKRGVDRNANLHTYQIDLPVKGSYAQVWRFALLALRALPYASLDDVSFKRDSIGATAIEARLRLTLYLLDAPGAPR</sequence>
<feature type="transmembrane region" description="Helical" evidence="1">
    <location>
        <begin position="20"/>
        <end position="39"/>
    </location>
</feature>
<dbReference type="EMBL" id="CP062941">
    <property type="protein sequence ID" value="QOL49552.1"/>
    <property type="molecule type" value="Genomic_DNA"/>
</dbReference>
<dbReference type="AlphaFoldDB" id="A0A7L9U5J9"/>
<keyword evidence="1" id="KW-0812">Transmembrane</keyword>
<evidence type="ECO:0000256" key="1">
    <source>
        <dbReference type="SAM" id="Phobius"/>
    </source>
</evidence>
<keyword evidence="1" id="KW-1133">Transmembrane helix</keyword>
<reference evidence="2 3" key="1">
    <citation type="submission" date="2020-10" db="EMBL/GenBank/DDBJ databases">
        <title>Genome sequencing of Massilia sp. LPB0304.</title>
        <authorList>
            <person name="Kim J."/>
        </authorList>
    </citation>
    <scope>NUCLEOTIDE SEQUENCE [LARGE SCALE GENOMIC DNA]</scope>
    <source>
        <strain evidence="2 3">LPB0304</strain>
    </source>
</reference>
<gene>
    <name evidence="2" type="ORF">LPB04_22145</name>
</gene>
<dbReference type="Proteomes" id="UP000593875">
    <property type="component" value="Chromosome"/>
</dbReference>
<keyword evidence="3" id="KW-1185">Reference proteome</keyword>
<organism evidence="2 3">
    <name type="scientific">Massilia litorea</name>
    <dbReference type="NCBI Taxonomy" id="2769491"/>
    <lineage>
        <taxon>Bacteria</taxon>
        <taxon>Pseudomonadati</taxon>
        <taxon>Pseudomonadota</taxon>
        <taxon>Betaproteobacteria</taxon>
        <taxon>Burkholderiales</taxon>
        <taxon>Oxalobacteraceae</taxon>
        <taxon>Telluria group</taxon>
        <taxon>Massilia</taxon>
    </lineage>
</organism>
<protein>
    <submittedName>
        <fullName evidence="2">Uncharacterized protein</fullName>
    </submittedName>
</protein>
<proteinExistence type="predicted"/>
<dbReference type="KEGG" id="mlir:LPB04_22145"/>
<dbReference type="RefSeq" id="WP_193686588.1">
    <property type="nucleotide sequence ID" value="NZ_CP062941.1"/>
</dbReference>
<name>A0A7L9U5J9_9BURK</name>
<accession>A0A7L9U5J9</accession>
<keyword evidence="1" id="KW-0472">Membrane</keyword>
<evidence type="ECO:0000313" key="3">
    <source>
        <dbReference type="Proteomes" id="UP000593875"/>
    </source>
</evidence>
<evidence type="ECO:0000313" key="2">
    <source>
        <dbReference type="EMBL" id="QOL49552.1"/>
    </source>
</evidence>